<feature type="transmembrane region" description="Helical" evidence="7">
    <location>
        <begin position="452"/>
        <end position="473"/>
    </location>
</feature>
<keyword evidence="10" id="KW-1185">Reference proteome</keyword>
<keyword evidence="2" id="KW-0813">Transport</keyword>
<feature type="domain" description="Major facilitator superfamily (MFS) profile" evidence="8">
    <location>
        <begin position="75"/>
        <end position="479"/>
    </location>
</feature>
<dbReference type="PROSITE" id="PS50850">
    <property type="entry name" value="MFS"/>
    <property type="match status" value="1"/>
</dbReference>
<evidence type="ECO:0000256" key="1">
    <source>
        <dbReference type="ARBA" id="ARBA00004651"/>
    </source>
</evidence>
<dbReference type="GO" id="GO:0005886">
    <property type="term" value="C:plasma membrane"/>
    <property type="evidence" value="ECO:0007669"/>
    <property type="project" value="UniProtKB-SubCell"/>
</dbReference>
<dbReference type="PANTHER" id="PTHR23517">
    <property type="entry name" value="RESISTANCE PROTEIN MDTM, PUTATIVE-RELATED-RELATED"/>
    <property type="match status" value="1"/>
</dbReference>
<feature type="transmembrane region" description="Helical" evidence="7">
    <location>
        <begin position="389"/>
        <end position="410"/>
    </location>
</feature>
<dbReference type="AlphaFoldDB" id="A0A1Y1RYM8"/>
<comment type="caution">
    <text evidence="9">The sequence shown here is derived from an EMBL/GenBank/DDBJ whole genome shotgun (WGS) entry which is preliminary data.</text>
</comment>
<evidence type="ECO:0000256" key="2">
    <source>
        <dbReference type="ARBA" id="ARBA00022448"/>
    </source>
</evidence>
<feature type="transmembrane region" description="Helical" evidence="7">
    <location>
        <begin position="422"/>
        <end position="440"/>
    </location>
</feature>
<keyword evidence="5 7" id="KW-1133">Transmembrane helix</keyword>
<protein>
    <recommendedName>
        <fullName evidence="8">Major facilitator superfamily (MFS) profile domain-containing protein</fullName>
    </recommendedName>
</protein>
<dbReference type="SUPFAM" id="SSF103473">
    <property type="entry name" value="MFS general substrate transporter"/>
    <property type="match status" value="1"/>
</dbReference>
<evidence type="ECO:0000259" key="8">
    <source>
        <dbReference type="PROSITE" id="PS50850"/>
    </source>
</evidence>
<name>A0A1Y1RYM8_9SPIO</name>
<evidence type="ECO:0000256" key="5">
    <source>
        <dbReference type="ARBA" id="ARBA00022989"/>
    </source>
</evidence>
<dbReference type="EMBL" id="MWQY01000010">
    <property type="protein sequence ID" value="ORC35047.1"/>
    <property type="molecule type" value="Genomic_DNA"/>
</dbReference>
<dbReference type="InterPro" id="IPR050171">
    <property type="entry name" value="MFS_Transporters"/>
</dbReference>
<evidence type="ECO:0000256" key="3">
    <source>
        <dbReference type="ARBA" id="ARBA00022475"/>
    </source>
</evidence>
<feature type="transmembrane region" description="Helical" evidence="7">
    <location>
        <begin position="106"/>
        <end position="124"/>
    </location>
</feature>
<dbReference type="Pfam" id="PF07690">
    <property type="entry name" value="MFS_1"/>
    <property type="match status" value="1"/>
</dbReference>
<keyword evidence="3" id="KW-1003">Cell membrane</keyword>
<sequence>MKNIGKYHADDNKSEYLPFHPRNFRNRIFPCQTIAVSFCSPTCIPEPSIVYLLHTTDKEPGSVAQKGLTLRLAGFVTLFILSHFSHHLLTALVIPMLPFIRDTFSLSYTAAGLVAAAFNFSNGLGQLPAGWLADKVGARIVMTIGLAGVALAGAMVGLSTGLPLLILFLVLMGLAGGGYHPAAPPLIIGAVGESHRGKALGFHVIGGSMSHFISPVIGISLAMLWGWRGAFLGTALPVFVFGVFFFLFLGRIGIGAAPRPSAAETAGAASELPDAPSPTHIHTRIVPPGDWTKSLRLVAFIALTSAATSFGQACITFTPMVMLDFFHVDEKAAAMTLSIIYSVGFWAAPLSGYFSDRIGRVSVLVAMSLLLIPVIGLVTLVPYGPLTYVIMMGFGVVLFARMPVSEAFIIENVSPRKRSSVLGIYYAAGMVGGATLTPLIGMGIDRYGFQSAFSVTALVYAALVLVFIALLAISGKRYSPESVTD</sequence>
<feature type="transmembrane region" description="Helical" evidence="7">
    <location>
        <begin position="230"/>
        <end position="249"/>
    </location>
</feature>
<dbReference type="InterPro" id="IPR020846">
    <property type="entry name" value="MFS_dom"/>
</dbReference>
<dbReference type="InterPro" id="IPR011701">
    <property type="entry name" value="MFS"/>
</dbReference>
<dbReference type="InterPro" id="IPR036259">
    <property type="entry name" value="MFS_trans_sf"/>
</dbReference>
<feature type="transmembrane region" description="Helical" evidence="7">
    <location>
        <begin position="164"/>
        <end position="188"/>
    </location>
</feature>
<evidence type="ECO:0000256" key="6">
    <source>
        <dbReference type="ARBA" id="ARBA00023136"/>
    </source>
</evidence>
<feature type="transmembrane region" description="Helical" evidence="7">
    <location>
        <begin position="297"/>
        <end position="320"/>
    </location>
</feature>
<reference evidence="9 10" key="1">
    <citation type="submission" date="2017-03" db="EMBL/GenBank/DDBJ databases">
        <title>Draft Genome sequence of Marispirochaeta sp. strain JC444.</title>
        <authorList>
            <person name="Shivani Y."/>
            <person name="Subhash Y."/>
            <person name="Sasikala C."/>
            <person name="Ramana C."/>
        </authorList>
    </citation>
    <scope>NUCLEOTIDE SEQUENCE [LARGE SCALE GENOMIC DNA]</scope>
    <source>
        <strain evidence="9 10">JC444</strain>
    </source>
</reference>
<proteinExistence type="predicted"/>
<dbReference type="Gene3D" id="1.20.1250.20">
    <property type="entry name" value="MFS general substrate transporter like domains"/>
    <property type="match status" value="2"/>
</dbReference>
<evidence type="ECO:0000313" key="10">
    <source>
        <dbReference type="Proteomes" id="UP000192343"/>
    </source>
</evidence>
<evidence type="ECO:0000313" key="9">
    <source>
        <dbReference type="EMBL" id="ORC35047.1"/>
    </source>
</evidence>
<evidence type="ECO:0000256" key="7">
    <source>
        <dbReference type="SAM" id="Phobius"/>
    </source>
</evidence>
<evidence type="ECO:0000256" key="4">
    <source>
        <dbReference type="ARBA" id="ARBA00022692"/>
    </source>
</evidence>
<feature type="transmembrane region" description="Helical" evidence="7">
    <location>
        <begin position="72"/>
        <end position="94"/>
    </location>
</feature>
<accession>A0A1Y1RYM8</accession>
<dbReference type="PANTHER" id="PTHR23517:SF3">
    <property type="entry name" value="INTEGRAL MEMBRANE TRANSPORT PROTEIN"/>
    <property type="match status" value="1"/>
</dbReference>
<dbReference type="STRING" id="1963862.B4O97_09930"/>
<dbReference type="Proteomes" id="UP000192343">
    <property type="component" value="Unassembled WGS sequence"/>
</dbReference>
<comment type="subcellular location">
    <subcellularLocation>
        <location evidence="1">Cell membrane</location>
        <topology evidence="1">Multi-pass membrane protein</topology>
    </subcellularLocation>
</comment>
<feature type="transmembrane region" description="Helical" evidence="7">
    <location>
        <begin position="332"/>
        <end position="354"/>
    </location>
</feature>
<keyword evidence="6 7" id="KW-0472">Membrane</keyword>
<feature type="transmembrane region" description="Helical" evidence="7">
    <location>
        <begin position="200"/>
        <end position="224"/>
    </location>
</feature>
<organism evidence="9 10">
    <name type="scientific">Marispirochaeta aestuarii</name>
    <dbReference type="NCBI Taxonomy" id="1963862"/>
    <lineage>
        <taxon>Bacteria</taxon>
        <taxon>Pseudomonadati</taxon>
        <taxon>Spirochaetota</taxon>
        <taxon>Spirochaetia</taxon>
        <taxon>Spirochaetales</taxon>
        <taxon>Spirochaetaceae</taxon>
        <taxon>Marispirochaeta</taxon>
    </lineage>
</organism>
<feature type="transmembrane region" description="Helical" evidence="7">
    <location>
        <begin position="136"/>
        <end position="158"/>
    </location>
</feature>
<dbReference type="GO" id="GO:0022857">
    <property type="term" value="F:transmembrane transporter activity"/>
    <property type="evidence" value="ECO:0007669"/>
    <property type="project" value="InterPro"/>
</dbReference>
<feature type="transmembrane region" description="Helical" evidence="7">
    <location>
        <begin position="361"/>
        <end position="383"/>
    </location>
</feature>
<gene>
    <name evidence="9" type="ORF">B4O97_09930</name>
</gene>
<keyword evidence="4 7" id="KW-0812">Transmembrane</keyword>